<dbReference type="EMBL" id="OZ034833">
    <property type="protein sequence ID" value="CAL1675123.1"/>
    <property type="molecule type" value="Genomic_DNA"/>
</dbReference>
<evidence type="ECO:0000313" key="3">
    <source>
        <dbReference type="Proteomes" id="UP001497644"/>
    </source>
</evidence>
<reference evidence="2" key="1">
    <citation type="submission" date="2024-04" db="EMBL/GenBank/DDBJ databases">
        <authorList>
            <consortium name="Molecular Ecology Group"/>
        </authorList>
    </citation>
    <scope>NUCLEOTIDE SEQUENCE</scope>
</reference>
<feature type="compositionally biased region" description="Basic and acidic residues" evidence="1">
    <location>
        <begin position="143"/>
        <end position="152"/>
    </location>
</feature>
<evidence type="ECO:0000313" key="2">
    <source>
        <dbReference type="EMBL" id="CAL1675123.1"/>
    </source>
</evidence>
<feature type="compositionally biased region" description="Basic and acidic residues" evidence="1">
    <location>
        <begin position="101"/>
        <end position="115"/>
    </location>
</feature>
<feature type="region of interest" description="Disordered" evidence="1">
    <location>
        <begin position="1"/>
        <end position="39"/>
    </location>
</feature>
<dbReference type="AlphaFoldDB" id="A0AAV2N621"/>
<sequence length="152" mass="16372">MNRDLLHRARTTGDVRGKTIVNRPGPMGCGEGSPSGALRSAALGKESGLHRHVQSLALYPRNDYLRGLNSIAHANFITTTLAPMGEHRLKRRVKAMSGPVDGKRERETKPKRGPDRSTSPSGGSERALVSLRNAHSGVIGPNRKMESLSEGS</sequence>
<proteinExistence type="predicted"/>
<feature type="region of interest" description="Disordered" evidence="1">
    <location>
        <begin position="85"/>
        <end position="152"/>
    </location>
</feature>
<gene>
    <name evidence="2" type="ORF">LPLAT_LOCUS1613</name>
</gene>
<evidence type="ECO:0000256" key="1">
    <source>
        <dbReference type="SAM" id="MobiDB-lite"/>
    </source>
</evidence>
<keyword evidence="3" id="KW-1185">Reference proteome</keyword>
<feature type="compositionally biased region" description="Basic and acidic residues" evidence="1">
    <location>
        <begin position="1"/>
        <end position="17"/>
    </location>
</feature>
<organism evidence="2 3">
    <name type="scientific">Lasius platythorax</name>
    <dbReference type="NCBI Taxonomy" id="488582"/>
    <lineage>
        <taxon>Eukaryota</taxon>
        <taxon>Metazoa</taxon>
        <taxon>Ecdysozoa</taxon>
        <taxon>Arthropoda</taxon>
        <taxon>Hexapoda</taxon>
        <taxon>Insecta</taxon>
        <taxon>Pterygota</taxon>
        <taxon>Neoptera</taxon>
        <taxon>Endopterygota</taxon>
        <taxon>Hymenoptera</taxon>
        <taxon>Apocrita</taxon>
        <taxon>Aculeata</taxon>
        <taxon>Formicoidea</taxon>
        <taxon>Formicidae</taxon>
        <taxon>Formicinae</taxon>
        <taxon>Lasius</taxon>
        <taxon>Lasius</taxon>
    </lineage>
</organism>
<dbReference type="Proteomes" id="UP001497644">
    <property type="component" value="Chromosome 10"/>
</dbReference>
<accession>A0AAV2N621</accession>
<name>A0AAV2N621_9HYME</name>
<protein>
    <submittedName>
        <fullName evidence="2">Uncharacterized protein</fullName>
    </submittedName>
</protein>